<evidence type="ECO:0000256" key="1">
    <source>
        <dbReference type="ARBA" id="ARBA00022478"/>
    </source>
</evidence>
<feature type="domain" description="RNA polymerase Rpb2" evidence="13">
    <location>
        <begin position="555"/>
        <end position="622"/>
    </location>
</feature>
<organism evidence="15 16">
    <name type="scientific">Candidatus Phytoplasma phoenicium</name>
    <dbReference type="NCBI Taxonomy" id="198422"/>
    <lineage>
        <taxon>Bacteria</taxon>
        <taxon>Bacillati</taxon>
        <taxon>Mycoplasmatota</taxon>
        <taxon>Mollicutes</taxon>
        <taxon>Acholeplasmatales</taxon>
        <taxon>Acholeplasmataceae</taxon>
        <taxon>Candidatus Phytoplasma</taxon>
        <taxon>16SrIX (Pigeon pea witches'-broom group)</taxon>
    </lineage>
</organism>
<evidence type="ECO:0000256" key="6">
    <source>
        <dbReference type="HAMAP-Rule" id="MF_01321"/>
    </source>
</evidence>
<evidence type="ECO:0000259" key="11">
    <source>
        <dbReference type="Pfam" id="PF04561"/>
    </source>
</evidence>
<dbReference type="HAMAP" id="MF_01321">
    <property type="entry name" value="RNApol_bact_RpoB"/>
    <property type="match status" value="1"/>
</dbReference>
<comment type="function">
    <text evidence="6 8">DNA-dependent RNA polymerase catalyzes the transcription of DNA into RNA using the four ribonucleoside triphosphates as substrates.</text>
</comment>
<sequence length="1248" mass="140749">MKKYHDVEYGKKVVRRNYSKINFNIDLPNLIKTQIESFALFLKKGIQESLKNISPIESYNGDLKLHFDDCFLTDPKLSIQEARKRDFSYCAELFANVRLENVITGEIQKSCVFMTDLPLMTPSGTFIINGTERVVIAQIIRSAGAYFTENFDVKLNKMRFEGQIIPSRGVWIEYEQSNKDILYVKLDRSKKISLTKFISALGFNHQQEIEEVFGKHELLDLSFNKEHDSNTQEAIVELYSKLHQGEKVSANAAREFIRTRLFDPKKYDLSSVGRFKLNKKLDILNRVENTYLAQDIKNPNNQEILISKGTFLTKEIIAQLKNQRHCFRVELLNTQISLENEIHKGNESTILAYFKDEEPKNTNIYLKNHILNNQTKEILVEADTLVDDKVLNFLSQNQKFLDKKIVNYFLKKNPLTQTLKLGIKKKVIWNEVLNIYVLDDYNNKKFIKVIGNDQTEQKEHIILSDIIASISYYLNLYDNIGKADDIDYLGNRRLRLVGELLKNQFRIGLTRSEKNIKDRMSTCKFDSTTPGHLVNFASLSVIIKAFFGRSRLSHFMEQINPLAILTQKRRISALGTGGIDRDRAGVEVRDVHNSYYGRLCPIETPEGPSIGLISSLATYAQVDKYGFIKTPFLKVIHKNNLSKVTSQYEYLTSIQEEDEVIASADSLLNADNTLKSNKIIARKNGETGFYEPKDISYMDVSPKQIVSVATSIIPFLEHNDASRALMGTNMQRQALPLLIPEAPIVGTGVEHRIVKDSGCLILAEEDGYVSYVDAQKIIIKEMNGKEKTYELMTFAKSNQNTLVLHRPLVCKNEFVQKGDILVDGPATSQGELALGKNITVAFMTLDGYNYEDAVIISESLVQNDIYTSYHINKYEIQTMELKKGAGKEEITREVPNVSAEAIKNLDARGVIIPGSEVKEGDILVGKIVPRGGVVESTPYEQLIQTIIGEKARDYKDASLRVPYGENGIVQSVEFFSVKNGDNLAYSGVNESVRVYIAKKRKIKEGDKIAGRHGNKGVISRILPKEDLPYMSDGTPVDIILNPLGVPSRMNIGQILEMHLGLAARKLNIKVATPVFDGVNNNDLKDIMQEANIPIDGKMILYDGRTGEPYDKPISVGVLYMIKLSHMVDDKLHARNVGPYTLITNQATRGQGISGPGGQRTGEMEVWSLYGYGAAHTLQELLTVKSDDLIGRNKTYNAIVNGLPLPKPSIPQSFRVFAKELQALGLHVELIKTDTKENKANYSLVTNNK</sequence>
<dbReference type="InterPro" id="IPR007120">
    <property type="entry name" value="DNA-dir_RNAP_su2_dom"/>
</dbReference>
<feature type="domain" description="RNA polymerase Rpb2" evidence="11">
    <location>
        <begin position="381"/>
        <end position="495"/>
    </location>
</feature>
<evidence type="ECO:0000259" key="14">
    <source>
        <dbReference type="Pfam" id="PF10385"/>
    </source>
</evidence>
<dbReference type="InterPro" id="IPR042107">
    <property type="entry name" value="DNA-dir_RNA_pol_bsu_ext_1_sf"/>
</dbReference>
<feature type="domain" description="DNA-directed RNA polymerase subunit 2 hybrid-binding" evidence="9">
    <location>
        <begin position="763"/>
        <end position="1150"/>
    </location>
</feature>
<feature type="domain" description="RNA polymerase Rpb2" evidence="10">
    <location>
        <begin position="1156"/>
        <end position="1231"/>
    </location>
</feature>
<reference evidence="15 16" key="1">
    <citation type="journal article" date="2015" name="BMC Microbiol.">
        <title>'Candidatus Phytoplasma phoenicium' associated with almond witches'-broom disease: from draft genome to genetic diversity among strain populations.</title>
        <authorList>
            <person name="Quaglino F."/>
            <person name="Kube M."/>
            <person name="Jawhari M."/>
            <person name="Abou-Jawdah Y."/>
            <person name="Siewert C."/>
            <person name="Choueiri E."/>
            <person name="Sobh H."/>
            <person name="Casati P."/>
            <person name="Tedeschi R."/>
            <person name="Molino Lova M."/>
            <person name="Alma A."/>
            <person name="Bianco P.A."/>
        </authorList>
    </citation>
    <scope>NUCLEOTIDE SEQUENCE [LARGE SCALE GENOMIC DNA]</scope>
    <source>
        <strain evidence="15 16">SA213</strain>
    </source>
</reference>
<dbReference type="Pfam" id="PF04561">
    <property type="entry name" value="RNA_pol_Rpb2_2"/>
    <property type="match status" value="2"/>
</dbReference>
<feature type="domain" description="RNA polymerase beta subunit protrusion" evidence="12">
    <location>
        <begin position="29"/>
        <end position="523"/>
    </location>
</feature>
<evidence type="ECO:0000256" key="5">
    <source>
        <dbReference type="ARBA" id="ARBA00048552"/>
    </source>
</evidence>
<dbReference type="EC" id="2.7.7.6" evidence="6 8"/>
<comment type="catalytic activity">
    <reaction evidence="5 6 8">
        <text>RNA(n) + a ribonucleoside 5'-triphosphate = RNA(n+1) + diphosphate</text>
        <dbReference type="Rhea" id="RHEA:21248"/>
        <dbReference type="Rhea" id="RHEA-COMP:14527"/>
        <dbReference type="Rhea" id="RHEA-COMP:17342"/>
        <dbReference type="ChEBI" id="CHEBI:33019"/>
        <dbReference type="ChEBI" id="CHEBI:61557"/>
        <dbReference type="ChEBI" id="CHEBI:140395"/>
        <dbReference type="EC" id="2.7.7.6"/>
    </reaction>
</comment>
<evidence type="ECO:0000313" key="15">
    <source>
        <dbReference type="EMBL" id="KND62499.1"/>
    </source>
</evidence>
<dbReference type="InterPro" id="IPR037034">
    <property type="entry name" value="RNA_pol_Rpb2_2_sf"/>
</dbReference>
<dbReference type="InterPro" id="IPR007641">
    <property type="entry name" value="RNA_pol_Rpb2_7"/>
</dbReference>
<dbReference type="InterPro" id="IPR037033">
    <property type="entry name" value="DNA-dir_RNAP_su2_hyb_sf"/>
</dbReference>
<keyword evidence="2 6" id="KW-0808">Transferase</keyword>
<dbReference type="InterPro" id="IPR007645">
    <property type="entry name" value="RNA_pol_Rpb2_3"/>
</dbReference>
<comment type="similarity">
    <text evidence="6 7">Belongs to the RNA polymerase beta chain family.</text>
</comment>
<dbReference type="Gene3D" id="3.90.1110.10">
    <property type="entry name" value="RNA polymerase Rpb2, domain 2"/>
    <property type="match status" value="2"/>
</dbReference>
<evidence type="ECO:0000256" key="7">
    <source>
        <dbReference type="RuleBase" id="RU000434"/>
    </source>
</evidence>
<evidence type="ECO:0000259" key="9">
    <source>
        <dbReference type="Pfam" id="PF00562"/>
    </source>
</evidence>
<name>A0A0L0MKG3_9MOLU</name>
<dbReference type="InterPro" id="IPR010243">
    <property type="entry name" value="RNA_pol_bsu_bac"/>
</dbReference>
<dbReference type="InterPro" id="IPR007642">
    <property type="entry name" value="RNA_pol_Rpb2_2"/>
</dbReference>
<dbReference type="Gene3D" id="2.40.50.150">
    <property type="match status" value="1"/>
</dbReference>
<gene>
    <name evidence="6 15" type="primary">rpoB</name>
    <name evidence="15" type="ORF">AlmWB_03100</name>
</gene>
<dbReference type="AlphaFoldDB" id="A0A0L0MKG3"/>
<evidence type="ECO:0000259" key="10">
    <source>
        <dbReference type="Pfam" id="PF04560"/>
    </source>
</evidence>
<dbReference type="InterPro" id="IPR007644">
    <property type="entry name" value="RNA_pol_bsu_protrusion"/>
</dbReference>
<dbReference type="Pfam" id="PF04563">
    <property type="entry name" value="RNA_pol_Rpb2_1"/>
    <property type="match status" value="1"/>
</dbReference>
<keyword evidence="4 6" id="KW-0804">Transcription</keyword>
<dbReference type="NCBIfam" id="NF001616">
    <property type="entry name" value="PRK00405.1"/>
    <property type="match status" value="1"/>
</dbReference>
<dbReference type="CDD" id="cd00653">
    <property type="entry name" value="RNA_pol_B_RPB2"/>
    <property type="match status" value="1"/>
</dbReference>
<comment type="subunit">
    <text evidence="6 8">The RNAP catalytic core consists of 2 alpha, 1 beta, 1 beta' and 1 omega subunit. When a sigma factor is associated with the core the holoenzyme is formed, which can initiate transcription.</text>
</comment>
<dbReference type="PROSITE" id="PS01166">
    <property type="entry name" value="RNA_POL_BETA"/>
    <property type="match status" value="1"/>
</dbReference>
<dbReference type="InterPro" id="IPR014724">
    <property type="entry name" value="RNA_pol_RPB2_OB-fold"/>
</dbReference>
<accession>A0A0L0MKG3</accession>
<dbReference type="Gene3D" id="3.90.1100.10">
    <property type="match status" value="2"/>
</dbReference>
<dbReference type="InterPro" id="IPR015712">
    <property type="entry name" value="DNA-dir_RNA_pol_su2"/>
</dbReference>
<dbReference type="InterPro" id="IPR019462">
    <property type="entry name" value="DNA-dir_RNA_pol_bsu_external_1"/>
</dbReference>
<dbReference type="Pfam" id="PF10385">
    <property type="entry name" value="RNA_pol_Rpb2_45"/>
    <property type="match status" value="1"/>
</dbReference>
<comment type="caution">
    <text evidence="15">The sequence shown here is derived from an EMBL/GenBank/DDBJ whole genome shotgun (WGS) entry which is preliminary data.</text>
</comment>
<dbReference type="PANTHER" id="PTHR20856">
    <property type="entry name" value="DNA-DIRECTED RNA POLYMERASE I SUBUNIT 2"/>
    <property type="match status" value="1"/>
</dbReference>
<proteinExistence type="inferred from homology"/>
<evidence type="ECO:0000259" key="13">
    <source>
        <dbReference type="Pfam" id="PF04565"/>
    </source>
</evidence>
<evidence type="ECO:0000256" key="8">
    <source>
        <dbReference type="RuleBase" id="RU363031"/>
    </source>
</evidence>
<dbReference type="Gene3D" id="2.40.50.100">
    <property type="match status" value="1"/>
</dbReference>
<protein>
    <recommendedName>
        <fullName evidence="6 8">DNA-directed RNA polymerase subunit beta</fullName>
        <shortName evidence="6">RNAP subunit beta</shortName>
        <ecNumber evidence="6 8">2.7.7.6</ecNumber>
    </recommendedName>
    <alternativeName>
        <fullName evidence="6">RNA polymerase subunit beta</fullName>
    </alternativeName>
    <alternativeName>
        <fullName evidence="6">Transcriptase subunit beta</fullName>
    </alternativeName>
</protein>
<dbReference type="Pfam" id="PF04565">
    <property type="entry name" value="RNA_pol_Rpb2_3"/>
    <property type="match status" value="1"/>
</dbReference>
<dbReference type="RefSeq" id="WP_050337418.1">
    <property type="nucleotide sequence ID" value="NZ_JPSQ01000066.1"/>
</dbReference>
<keyword evidence="16" id="KW-1185">Reference proteome</keyword>
<dbReference type="GO" id="GO:0000428">
    <property type="term" value="C:DNA-directed RNA polymerase complex"/>
    <property type="evidence" value="ECO:0007669"/>
    <property type="project" value="UniProtKB-KW"/>
</dbReference>
<evidence type="ECO:0000256" key="3">
    <source>
        <dbReference type="ARBA" id="ARBA00022695"/>
    </source>
</evidence>
<dbReference type="EMBL" id="JPSQ01000066">
    <property type="protein sequence ID" value="KND62499.1"/>
    <property type="molecule type" value="Genomic_DNA"/>
</dbReference>
<dbReference type="GO" id="GO:0003677">
    <property type="term" value="F:DNA binding"/>
    <property type="evidence" value="ECO:0007669"/>
    <property type="project" value="UniProtKB-UniRule"/>
</dbReference>
<dbReference type="GO" id="GO:0032549">
    <property type="term" value="F:ribonucleoside binding"/>
    <property type="evidence" value="ECO:0007669"/>
    <property type="project" value="InterPro"/>
</dbReference>
<dbReference type="SUPFAM" id="SSF64484">
    <property type="entry name" value="beta and beta-prime subunits of DNA dependent RNA-polymerase"/>
    <property type="match status" value="1"/>
</dbReference>
<keyword evidence="3 6" id="KW-0548">Nucleotidyltransferase</keyword>
<evidence type="ECO:0000256" key="4">
    <source>
        <dbReference type="ARBA" id="ARBA00023163"/>
    </source>
</evidence>
<dbReference type="Gene3D" id="3.90.1800.10">
    <property type="entry name" value="RNA polymerase alpha subunit dimerisation domain"/>
    <property type="match status" value="1"/>
</dbReference>
<dbReference type="Gene3D" id="2.30.150.10">
    <property type="entry name" value="DNA-directed RNA polymerase, beta subunit, external 1 domain"/>
    <property type="match status" value="1"/>
</dbReference>
<dbReference type="Gene3D" id="2.40.270.10">
    <property type="entry name" value="DNA-directed RNA polymerase, subunit 2, domain 6"/>
    <property type="match status" value="2"/>
</dbReference>
<dbReference type="GO" id="GO:0003899">
    <property type="term" value="F:DNA-directed RNA polymerase activity"/>
    <property type="evidence" value="ECO:0007669"/>
    <property type="project" value="UniProtKB-UniRule"/>
</dbReference>
<dbReference type="InterPro" id="IPR007121">
    <property type="entry name" value="RNA_pol_bsu_CS"/>
</dbReference>
<keyword evidence="1 6" id="KW-0240">DNA-directed RNA polymerase</keyword>
<evidence type="ECO:0000313" key="16">
    <source>
        <dbReference type="Proteomes" id="UP000037086"/>
    </source>
</evidence>
<evidence type="ECO:0000259" key="12">
    <source>
        <dbReference type="Pfam" id="PF04563"/>
    </source>
</evidence>
<dbReference type="OrthoDB" id="9803954at2"/>
<dbReference type="GO" id="GO:0006351">
    <property type="term" value="P:DNA-templated transcription"/>
    <property type="evidence" value="ECO:0007669"/>
    <property type="project" value="UniProtKB-UniRule"/>
</dbReference>
<dbReference type="Proteomes" id="UP000037086">
    <property type="component" value="Unassembled WGS sequence"/>
</dbReference>
<dbReference type="PATRIC" id="fig|198422.3.peg.307"/>
<dbReference type="Pfam" id="PF04560">
    <property type="entry name" value="RNA_pol_Rpb2_7"/>
    <property type="match status" value="1"/>
</dbReference>
<evidence type="ECO:0000256" key="2">
    <source>
        <dbReference type="ARBA" id="ARBA00022679"/>
    </source>
</evidence>
<feature type="domain" description="RNA polymerase Rpb2" evidence="11">
    <location>
        <begin position="161"/>
        <end position="296"/>
    </location>
</feature>
<feature type="domain" description="DNA-directed RNA polymerase beta subunit external 1" evidence="14">
    <location>
        <begin position="639"/>
        <end position="701"/>
    </location>
</feature>
<dbReference type="Pfam" id="PF00562">
    <property type="entry name" value="RNA_pol_Rpb2_6"/>
    <property type="match status" value="1"/>
</dbReference>